<dbReference type="GO" id="GO:0005615">
    <property type="term" value="C:extracellular space"/>
    <property type="evidence" value="ECO:0007669"/>
    <property type="project" value="TreeGrafter"/>
</dbReference>
<proteinExistence type="inferred from homology"/>
<comment type="similarity">
    <text evidence="1">Belongs to the type-B carboxylesterase/lipase family.</text>
</comment>
<evidence type="ECO:0000256" key="2">
    <source>
        <dbReference type="ARBA" id="ARBA00022487"/>
    </source>
</evidence>
<dbReference type="Gene3D" id="3.40.50.1820">
    <property type="entry name" value="alpha/beta hydrolase"/>
    <property type="match status" value="2"/>
</dbReference>
<gene>
    <name evidence="7" type="ORF">HNY73_018866</name>
</gene>
<dbReference type="InterPro" id="IPR029058">
    <property type="entry name" value="AB_hydrolase_fold"/>
</dbReference>
<feature type="domain" description="Carboxylesterase type B" evidence="6">
    <location>
        <begin position="93"/>
        <end position="185"/>
    </location>
</feature>
<comment type="caution">
    <text evidence="7">The sequence shown here is derived from an EMBL/GenBank/DDBJ whole genome shotgun (WGS) entry which is preliminary data.</text>
</comment>
<keyword evidence="4" id="KW-0325">Glycoprotein</keyword>
<keyword evidence="2" id="KW-0719">Serine esterase</keyword>
<evidence type="ECO:0000256" key="1">
    <source>
        <dbReference type="ARBA" id="ARBA00005964"/>
    </source>
</evidence>
<keyword evidence="5" id="KW-0732">Signal</keyword>
<evidence type="ECO:0000256" key="5">
    <source>
        <dbReference type="SAM" id="SignalP"/>
    </source>
</evidence>
<dbReference type="EMBL" id="JABXBU010002228">
    <property type="protein sequence ID" value="KAF8771443.1"/>
    <property type="molecule type" value="Genomic_DNA"/>
</dbReference>
<dbReference type="AlphaFoldDB" id="A0A8T0EFP5"/>
<dbReference type="PANTHER" id="PTHR43918">
    <property type="entry name" value="ACETYLCHOLINESTERASE"/>
    <property type="match status" value="1"/>
</dbReference>
<evidence type="ECO:0000256" key="3">
    <source>
        <dbReference type="ARBA" id="ARBA00022801"/>
    </source>
</evidence>
<dbReference type="InterPro" id="IPR002018">
    <property type="entry name" value="CarbesteraseB"/>
</dbReference>
<feature type="signal peptide" evidence="5">
    <location>
        <begin position="1"/>
        <end position="22"/>
    </location>
</feature>
<evidence type="ECO:0000259" key="6">
    <source>
        <dbReference type="Pfam" id="PF00135"/>
    </source>
</evidence>
<evidence type="ECO:0000313" key="7">
    <source>
        <dbReference type="EMBL" id="KAF8771443.1"/>
    </source>
</evidence>
<evidence type="ECO:0000313" key="8">
    <source>
        <dbReference type="Proteomes" id="UP000807504"/>
    </source>
</evidence>
<dbReference type="SUPFAM" id="SSF53474">
    <property type="entry name" value="alpha/beta-Hydrolases"/>
    <property type="match status" value="1"/>
</dbReference>
<keyword evidence="8" id="KW-1185">Reference proteome</keyword>
<dbReference type="Proteomes" id="UP000807504">
    <property type="component" value="Unassembled WGS sequence"/>
</dbReference>
<feature type="domain" description="Carboxylesterase type B" evidence="6">
    <location>
        <begin position="219"/>
        <end position="372"/>
    </location>
</feature>
<name>A0A8T0EFP5_ARGBR</name>
<feature type="chain" id="PRO_5035844115" evidence="5">
    <location>
        <begin position="23"/>
        <end position="379"/>
    </location>
</feature>
<protein>
    <submittedName>
        <fullName evidence="7">Acetylcholinesterase-1 like protein</fullName>
    </submittedName>
</protein>
<dbReference type="GO" id="GO:0006581">
    <property type="term" value="P:acetylcholine catabolic process"/>
    <property type="evidence" value="ECO:0007669"/>
    <property type="project" value="TreeGrafter"/>
</dbReference>
<dbReference type="InterPro" id="IPR050654">
    <property type="entry name" value="AChE-related_enzymes"/>
</dbReference>
<keyword evidence="3" id="KW-0378">Hydrolase</keyword>
<evidence type="ECO:0000256" key="4">
    <source>
        <dbReference type="ARBA" id="ARBA00023180"/>
    </source>
</evidence>
<sequence>MTFATLTYLITVLWHAIGTSTTVETPLGKIEGVMSKVNGAPIKMFLGVPFAKLPVGSRRFLKPESVEAWIGTLKANKTSSCMHAAYRIAIPMLPVLFWIHGGGYTLGSNRMDVYDGRVLAQREDVVVVITNYRVGLFGFLTSNTSDVLGNVGLYDVVMALRWVKDNIEYFGGDKDRITISGESDGHPDEFGFFGQKNPKINKTHATSLLQSTFSNYTDPQKYIDFYLKDIPDDDYDLIRRQVYTAIGDTTLLCPTLYFAESYAERNRDAYFYFLTHRPSNTPWAKWMGVAHFEDVQFVFGRPVRVPKDYNRKEIRLSSQVMKLWANFAKNGHPGVLYPKWPKYSKENHTYMTIDVDHFGRLGTGPHMENCDFLRSYFGF</sequence>
<dbReference type="GO" id="GO:0019695">
    <property type="term" value="P:choline metabolic process"/>
    <property type="evidence" value="ECO:0007669"/>
    <property type="project" value="TreeGrafter"/>
</dbReference>
<accession>A0A8T0EFP5</accession>
<organism evidence="7 8">
    <name type="scientific">Argiope bruennichi</name>
    <name type="common">Wasp spider</name>
    <name type="synonym">Aranea bruennichi</name>
    <dbReference type="NCBI Taxonomy" id="94029"/>
    <lineage>
        <taxon>Eukaryota</taxon>
        <taxon>Metazoa</taxon>
        <taxon>Ecdysozoa</taxon>
        <taxon>Arthropoda</taxon>
        <taxon>Chelicerata</taxon>
        <taxon>Arachnida</taxon>
        <taxon>Araneae</taxon>
        <taxon>Araneomorphae</taxon>
        <taxon>Entelegynae</taxon>
        <taxon>Araneoidea</taxon>
        <taxon>Araneidae</taxon>
        <taxon>Argiope</taxon>
    </lineage>
</organism>
<reference evidence="7" key="2">
    <citation type="submission" date="2020-06" db="EMBL/GenBank/DDBJ databases">
        <authorList>
            <person name="Sheffer M."/>
        </authorList>
    </citation>
    <scope>NUCLEOTIDE SEQUENCE</scope>
</reference>
<dbReference type="GO" id="GO:0005886">
    <property type="term" value="C:plasma membrane"/>
    <property type="evidence" value="ECO:0007669"/>
    <property type="project" value="TreeGrafter"/>
</dbReference>
<dbReference type="PANTHER" id="PTHR43918:SF4">
    <property type="entry name" value="CARBOXYLIC ESTER HYDROLASE"/>
    <property type="match status" value="1"/>
</dbReference>
<dbReference type="GO" id="GO:0003990">
    <property type="term" value="F:acetylcholinesterase activity"/>
    <property type="evidence" value="ECO:0007669"/>
    <property type="project" value="TreeGrafter"/>
</dbReference>
<reference evidence="7" key="1">
    <citation type="journal article" date="2020" name="bioRxiv">
        <title>Chromosome-level reference genome of the European wasp spider Argiope bruennichi: a resource for studies on range expansion and evolutionary adaptation.</title>
        <authorList>
            <person name="Sheffer M.M."/>
            <person name="Hoppe A."/>
            <person name="Krehenwinkel H."/>
            <person name="Uhl G."/>
            <person name="Kuss A.W."/>
            <person name="Jensen L."/>
            <person name="Jensen C."/>
            <person name="Gillespie R.G."/>
            <person name="Hoff K.J."/>
            <person name="Prost S."/>
        </authorList>
    </citation>
    <scope>NUCLEOTIDE SEQUENCE</scope>
</reference>
<feature type="domain" description="Carboxylesterase type B" evidence="6">
    <location>
        <begin position="20"/>
        <end position="84"/>
    </location>
</feature>
<dbReference type="Pfam" id="PF00135">
    <property type="entry name" value="COesterase"/>
    <property type="match status" value="3"/>
</dbReference>